<dbReference type="InterPro" id="IPR022634">
    <property type="entry name" value="DNA_polIII_beta_N"/>
</dbReference>
<dbReference type="NCBIfam" id="TIGR00663">
    <property type="entry name" value="dnan"/>
    <property type="match status" value="1"/>
</dbReference>
<dbReference type="SUPFAM" id="SSF55979">
    <property type="entry name" value="DNA clamp"/>
    <property type="match status" value="3"/>
</dbReference>
<sequence length="367" mass="40851">MNILCNQKKLANAITNAQKAINNKTTIELLKGILITAKNNKLTITGYDNEISIETSVESQINKEGTIVVNSRLMGDIIRKLPDTFVSIETDEDYNVFINCLNSRFKIKGLPADEFPKQEELSMDNMIKFNQAELKNMIRQTVFATAIEPINPTLAGELLDLNGDKVNLVALDGYRLAIRKSNLEESIDSDINAIIPGITLNHINSLLSDEGNLFVGLDSKNIIFIIGDTKIVARLIDGNFTKYESLLPKEYITKIQVNTRNLQECIERAALLFTSAKNNLIKISITDGLMVITSNNENGNAYEEVSIEFEGENIDIAFNSKYLLEGIKNIDSEFINIEFGGSVNPAIIKPVDGPEYIYLLLPVRLGN</sequence>
<evidence type="ECO:0000256" key="4">
    <source>
        <dbReference type="ARBA" id="ARBA00022490"/>
    </source>
</evidence>
<dbReference type="InterPro" id="IPR022635">
    <property type="entry name" value="DNA_polIII_beta_C"/>
</dbReference>
<comment type="caution">
    <text evidence="14">The sequence shown here is derived from an EMBL/GenBank/DDBJ whole genome shotgun (WGS) entry which is preliminary data.</text>
</comment>
<protein>
    <recommendedName>
        <fullName evidence="3 10">Beta sliding clamp</fullName>
    </recommendedName>
</protein>
<comment type="function">
    <text evidence="10">Confers DNA tethering and processivity to DNA polymerases and other proteins. Acts as a clamp, forming a ring around DNA (a reaction catalyzed by the clamp-loading complex) which diffuses in an ATP-independent manner freely and bidirectionally along dsDNA. Initially characterized for its ability to contact the catalytic subunit of DNA polymerase III (Pol III), a complex, multichain enzyme responsible for most of the replicative synthesis in bacteria; Pol III exhibits 3'-5' exonuclease proofreading activity. The beta chain is required for initiation of replication as well as for processivity of DNA replication.</text>
</comment>
<evidence type="ECO:0000256" key="9">
    <source>
        <dbReference type="ARBA" id="ARBA00023125"/>
    </source>
</evidence>
<dbReference type="InterPro" id="IPR022637">
    <property type="entry name" value="DNA_polIII_beta_cen"/>
</dbReference>
<feature type="domain" description="DNA polymerase III beta sliding clamp central" evidence="12">
    <location>
        <begin position="130"/>
        <end position="240"/>
    </location>
</feature>
<dbReference type="PIRSF" id="PIRSF000804">
    <property type="entry name" value="DNA_pol_III_b"/>
    <property type="match status" value="1"/>
</dbReference>
<name>A0ABR6TN62_9FIRM</name>
<evidence type="ECO:0000259" key="13">
    <source>
        <dbReference type="Pfam" id="PF02768"/>
    </source>
</evidence>
<dbReference type="EMBL" id="JABGBW010000009">
    <property type="protein sequence ID" value="MBC2576653.1"/>
    <property type="molecule type" value="Genomic_DNA"/>
</dbReference>
<evidence type="ECO:0000259" key="11">
    <source>
        <dbReference type="Pfam" id="PF00712"/>
    </source>
</evidence>
<keyword evidence="4 10" id="KW-0963">Cytoplasm</keyword>
<keyword evidence="7 10" id="KW-0235">DNA replication</keyword>
<evidence type="ECO:0000256" key="6">
    <source>
        <dbReference type="ARBA" id="ARBA00022695"/>
    </source>
</evidence>
<evidence type="ECO:0000256" key="3">
    <source>
        <dbReference type="ARBA" id="ARBA00021035"/>
    </source>
</evidence>
<evidence type="ECO:0000256" key="2">
    <source>
        <dbReference type="ARBA" id="ARBA00010752"/>
    </source>
</evidence>
<dbReference type="CDD" id="cd00140">
    <property type="entry name" value="beta_clamp"/>
    <property type="match status" value="1"/>
</dbReference>
<keyword evidence="9" id="KW-0238">DNA-binding</keyword>
<dbReference type="GO" id="GO:0003887">
    <property type="term" value="F:DNA-directed DNA polymerase activity"/>
    <property type="evidence" value="ECO:0007669"/>
    <property type="project" value="UniProtKB-EC"/>
</dbReference>
<dbReference type="InterPro" id="IPR046938">
    <property type="entry name" value="DNA_clamp_sf"/>
</dbReference>
<evidence type="ECO:0000256" key="1">
    <source>
        <dbReference type="ARBA" id="ARBA00004496"/>
    </source>
</evidence>
<evidence type="ECO:0000256" key="5">
    <source>
        <dbReference type="ARBA" id="ARBA00022679"/>
    </source>
</evidence>
<keyword evidence="8 10" id="KW-0239">DNA-directed DNA polymerase</keyword>
<evidence type="ECO:0000313" key="15">
    <source>
        <dbReference type="Proteomes" id="UP000713904"/>
    </source>
</evidence>
<organism evidence="14 15">
    <name type="scientific">Peptostreptococcus canis</name>
    <dbReference type="NCBI Taxonomy" id="1159213"/>
    <lineage>
        <taxon>Bacteria</taxon>
        <taxon>Bacillati</taxon>
        <taxon>Bacillota</taxon>
        <taxon>Clostridia</taxon>
        <taxon>Peptostreptococcales</taxon>
        <taxon>Peptostreptococcaceae</taxon>
        <taxon>Peptostreptococcus</taxon>
    </lineage>
</organism>
<dbReference type="Proteomes" id="UP000713904">
    <property type="component" value="Unassembled WGS sequence"/>
</dbReference>
<evidence type="ECO:0000256" key="8">
    <source>
        <dbReference type="ARBA" id="ARBA00022932"/>
    </source>
</evidence>
<comment type="subunit">
    <text evidence="10">Forms a ring-shaped head-to-tail homodimer around DNA.</text>
</comment>
<dbReference type="Pfam" id="PF02767">
    <property type="entry name" value="DNA_pol3_beta_2"/>
    <property type="match status" value="1"/>
</dbReference>
<gene>
    <name evidence="14" type="ORF">HLB29_08145</name>
</gene>
<comment type="similarity">
    <text evidence="2 10">Belongs to the beta sliding clamp family.</text>
</comment>
<comment type="subcellular location">
    <subcellularLocation>
        <location evidence="1 10">Cytoplasm</location>
    </subcellularLocation>
</comment>
<keyword evidence="5 10" id="KW-0808">Transferase</keyword>
<dbReference type="InterPro" id="IPR001001">
    <property type="entry name" value="DNA_polIII_beta"/>
</dbReference>
<keyword evidence="15" id="KW-1185">Reference proteome</keyword>
<dbReference type="Pfam" id="PF02768">
    <property type="entry name" value="DNA_pol3_beta_3"/>
    <property type="match status" value="1"/>
</dbReference>
<dbReference type="Pfam" id="PF00712">
    <property type="entry name" value="DNA_pol3_beta"/>
    <property type="match status" value="1"/>
</dbReference>
<dbReference type="PANTHER" id="PTHR30478">
    <property type="entry name" value="DNA POLYMERASE III SUBUNIT BETA"/>
    <property type="match status" value="1"/>
</dbReference>
<feature type="domain" description="DNA polymerase III beta sliding clamp N-terminal" evidence="11">
    <location>
        <begin position="1"/>
        <end position="117"/>
    </location>
</feature>
<feature type="domain" description="DNA polymerase III beta sliding clamp C-terminal" evidence="13">
    <location>
        <begin position="245"/>
        <end position="364"/>
    </location>
</feature>
<evidence type="ECO:0000313" key="14">
    <source>
        <dbReference type="EMBL" id="MBC2576653.1"/>
    </source>
</evidence>
<accession>A0ABR6TN62</accession>
<evidence type="ECO:0000259" key="12">
    <source>
        <dbReference type="Pfam" id="PF02767"/>
    </source>
</evidence>
<proteinExistence type="inferred from homology"/>
<reference evidence="14 15" key="1">
    <citation type="submission" date="2020-05" db="EMBL/GenBank/DDBJ databases">
        <title>Draft genome of xy-202 and genomic insight in genome of the genus Peptostreptococcus.</title>
        <authorList>
            <person name="Zhang Z."/>
        </authorList>
    </citation>
    <scope>NUCLEOTIDE SEQUENCE [LARGE SCALE GENOMIC DNA]</scope>
    <source>
        <strain evidence="14 15">DSM 27025</strain>
    </source>
</reference>
<evidence type="ECO:0000256" key="7">
    <source>
        <dbReference type="ARBA" id="ARBA00022705"/>
    </source>
</evidence>
<keyword evidence="6 10" id="KW-0548">Nucleotidyltransferase</keyword>
<evidence type="ECO:0000256" key="10">
    <source>
        <dbReference type="PIRNR" id="PIRNR000804"/>
    </source>
</evidence>
<dbReference type="Gene3D" id="3.70.10.10">
    <property type="match status" value="1"/>
</dbReference>
<dbReference type="PANTHER" id="PTHR30478:SF0">
    <property type="entry name" value="BETA SLIDING CLAMP"/>
    <property type="match status" value="1"/>
</dbReference>
<dbReference type="SMART" id="SM00480">
    <property type="entry name" value="POL3Bc"/>
    <property type="match status" value="1"/>
</dbReference>
<dbReference type="Gene3D" id="3.10.150.10">
    <property type="entry name" value="DNA Polymerase III, subunit A, domain 2"/>
    <property type="match status" value="1"/>
</dbReference>
<dbReference type="RefSeq" id="WP_185624674.1">
    <property type="nucleotide sequence ID" value="NZ_JABGBW010000009.1"/>
</dbReference>